<evidence type="ECO:0000256" key="11">
    <source>
        <dbReference type="SAM" id="MobiDB-lite"/>
    </source>
</evidence>
<dbReference type="EMBL" id="MTYJ01000015">
    <property type="protein sequence ID" value="OQV22790.1"/>
    <property type="molecule type" value="Genomic_DNA"/>
</dbReference>
<accession>A0A1W0X621</accession>
<feature type="transmembrane region" description="Helical" evidence="12">
    <location>
        <begin position="205"/>
        <end position="224"/>
    </location>
</feature>
<evidence type="ECO:0000256" key="12">
    <source>
        <dbReference type="SAM" id="Phobius"/>
    </source>
</evidence>
<dbReference type="PANTHER" id="PTHR21014:SF6">
    <property type="entry name" value="PHOSPHATIDYLINOSITOL-4,5-BISPHOSPHATE 4-PHOSPHATASE"/>
    <property type="match status" value="1"/>
</dbReference>
<feature type="transmembrane region" description="Helical" evidence="12">
    <location>
        <begin position="333"/>
        <end position="355"/>
    </location>
</feature>
<dbReference type="Pfam" id="PF09788">
    <property type="entry name" value="Tmemb_55A"/>
    <property type="match status" value="1"/>
</dbReference>
<dbReference type="GO" id="GO:0030670">
    <property type="term" value="C:phagocytic vesicle membrane"/>
    <property type="evidence" value="ECO:0007669"/>
    <property type="project" value="TreeGrafter"/>
</dbReference>
<evidence type="ECO:0000313" key="13">
    <source>
        <dbReference type="EMBL" id="OQV22790.1"/>
    </source>
</evidence>
<feature type="region of interest" description="Disordered" evidence="11">
    <location>
        <begin position="1"/>
        <end position="25"/>
    </location>
</feature>
<dbReference type="EC" id="3.1.3.78" evidence="4"/>
<dbReference type="GO" id="GO:0046856">
    <property type="term" value="P:phosphatidylinositol dephosphorylation"/>
    <property type="evidence" value="ECO:0007669"/>
    <property type="project" value="InterPro"/>
</dbReference>
<comment type="caution">
    <text evidence="13">The sequence shown here is derived from an EMBL/GenBank/DDBJ whole genome shotgun (WGS) entry which is preliminary data.</text>
</comment>
<dbReference type="Proteomes" id="UP000192578">
    <property type="component" value="Unassembled WGS sequence"/>
</dbReference>
<feature type="transmembrane region" description="Helical" evidence="12">
    <location>
        <begin position="406"/>
        <end position="424"/>
    </location>
</feature>
<evidence type="ECO:0000256" key="3">
    <source>
        <dbReference type="ARBA" id="ARBA00004155"/>
    </source>
</evidence>
<dbReference type="InterPro" id="IPR049352">
    <property type="entry name" value="Rost"/>
</dbReference>
<evidence type="ECO:0000256" key="2">
    <source>
        <dbReference type="ARBA" id="ARBA00004107"/>
    </source>
</evidence>
<evidence type="ECO:0000256" key="6">
    <source>
        <dbReference type="ARBA" id="ARBA00022753"/>
    </source>
</evidence>
<keyword evidence="6" id="KW-0967">Endosome</keyword>
<evidence type="ECO:0000256" key="10">
    <source>
        <dbReference type="ARBA" id="ARBA00023228"/>
    </source>
</evidence>
<dbReference type="InterPro" id="IPR019178">
    <property type="entry name" value="PtdIns-P2-Ptase"/>
</dbReference>
<dbReference type="OrthoDB" id="419711at2759"/>
<evidence type="ECO:0000256" key="9">
    <source>
        <dbReference type="ARBA" id="ARBA00023136"/>
    </source>
</evidence>
<dbReference type="AlphaFoldDB" id="A0A1W0X621"/>
<keyword evidence="5 12" id="KW-0812">Transmembrane</keyword>
<dbReference type="Pfam" id="PF21534">
    <property type="entry name" value="Rost"/>
    <property type="match status" value="1"/>
</dbReference>
<dbReference type="PANTHER" id="PTHR21014">
    <property type="entry name" value="PHOSPHATIDYLINOSITOL-4,5-BISPHOSPHATE 4-PHOSPHATASE"/>
    <property type="match status" value="1"/>
</dbReference>
<feature type="transmembrane region" description="Helical" evidence="12">
    <location>
        <begin position="290"/>
        <end position="312"/>
    </location>
</feature>
<dbReference type="GO" id="GO:0034597">
    <property type="term" value="F:phosphatidylinositol-4,5-bisphosphate 4-phosphatase activity"/>
    <property type="evidence" value="ECO:0007669"/>
    <property type="project" value="UniProtKB-EC"/>
</dbReference>
<keyword evidence="14" id="KW-1185">Reference proteome</keyword>
<dbReference type="GO" id="GO:0031902">
    <property type="term" value="C:late endosome membrane"/>
    <property type="evidence" value="ECO:0007669"/>
    <property type="project" value="UniProtKB-SubCell"/>
</dbReference>
<keyword evidence="9 12" id="KW-0472">Membrane</keyword>
<proteinExistence type="predicted"/>
<feature type="transmembrane region" description="Helical" evidence="12">
    <location>
        <begin position="444"/>
        <end position="467"/>
    </location>
</feature>
<dbReference type="GO" id="GO:0005886">
    <property type="term" value="C:plasma membrane"/>
    <property type="evidence" value="ECO:0007669"/>
    <property type="project" value="TreeGrafter"/>
</dbReference>
<evidence type="ECO:0000256" key="8">
    <source>
        <dbReference type="ARBA" id="ARBA00022989"/>
    </source>
</evidence>
<comment type="catalytic activity">
    <reaction evidence="1">
        <text>a 1,2-diacyl-sn-glycero-3-phospho-(1D-myo-inositol-4,5-bisphosphate) + H2O = a 1,2-diacyl-sn-glycero-3-phospho-(1D-myo-inositol-5-phosphate) + phosphate</text>
        <dbReference type="Rhea" id="RHEA:25674"/>
        <dbReference type="ChEBI" id="CHEBI:15377"/>
        <dbReference type="ChEBI" id="CHEBI:43474"/>
        <dbReference type="ChEBI" id="CHEBI:57795"/>
        <dbReference type="ChEBI" id="CHEBI:58456"/>
        <dbReference type="EC" id="3.1.3.78"/>
    </reaction>
</comment>
<feature type="compositionally biased region" description="Polar residues" evidence="11">
    <location>
        <begin position="7"/>
        <end position="21"/>
    </location>
</feature>
<evidence type="ECO:0000256" key="5">
    <source>
        <dbReference type="ARBA" id="ARBA00022692"/>
    </source>
</evidence>
<name>A0A1W0X621_HYPEX</name>
<reference evidence="14" key="1">
    <citation type="submission" date="2017-01" db="EMBL/GenBank/DDBJ databases">
        <title>Comparative genomics of anhydrobiosis in the tardigrade Hypsibius dujardini.</title>
        <authorList>
            <person name="Yoshida Y."/>
            <person name="Koutsovoulos G."/>
            <person name="Laetsch D."/>
            <person name="Stevens L."/>
            <person name="Kumar S."/>
            <person name="Horikawa D."/>
            <person name="Ishino K."/>
            <person name="Komine S."/>
            <person name="Tomita M."/>
            <person name="Blaxter M."/>
            <person name="Arakawa K."/>
        </authorList>
    </citation>
    <scope>NUCLEOTIDE SEQUENCE [LARGE SCALE GENOMIC DNA]</scope>
    <source>
        <strain evidence="14">Z151</strain>
    </source>
</reference>
<gene>
    <name evidence="13" type="ORF">BV898_03226</name>
</gene>
<comment type="subcellular location">
    <subcellularLocation>
        <location evidence="2">Late endosome membrane</location>
        <topology evidence="2">Multi-pass membrane protein</topology>
    </subcellularLocation>
    <subcellularLocation>
        <location evidence="3">Lysosome membrane</location>
        <topology evidence="3">Multi-pass membrane protein</topology>
    </subcellularLocation>
</comment>
<protein>
    <recommendedName>
        <fullName evidence="4">phosphatidylinositol-4,5-bisphosphate 4-phosphatase</fullName>
        <ecNumber evidence="4">3.1.3.78</ecNumber>
    </recommendedName>
</protein>
<organism evidence="13 14">
    <name type="scientific">Hypsibius exemplaris</name>
    <name type="common">Freshwater tardigrade</name>
    <dbReference type="NCBI Taxonomy" id="2072580"/>
    <lineage>
        <taxon>Eukaryota</taxon>
        <taxon>Metazoa</taxon>
        <taxon>Ecdysozoa</taxon>
        <taxon>Tardigrada</taxon>
        <taxon>Eutardigrada</taxon>
        <taxon>Parachela</taxon>
        <taxon>Hypsibioidea</taxon>
        <taxon>Hypsibiidae</taxon>
        <taxon>Hypsibius</taxon>
    </lineage>
</organism>
<keyword evidence="10" id="KW-0458">Lysosome</keyword>
<keyword evidence="7" id="KW-0378">Hydrolase</keyword>
<keyword evidence="8 12" id="KW-1133">Transmembrane helix</keyword>
<evidence type="ECO:0000256" key="4">
    <source>
        <dbReference type="ARBA" id="ARBA00012936"/>
    </source>
</evidence>
<feature type="transmembrane region" description="Helical" evidence="12">
    <location>
        <begin position="375"/>
        <end position="394"/>
    </location>
</feature>
<sequence>MSEVYSDLSSYPGQQSASNVSMPEEPAERVNVERFDFARHPLLLGLGDSQSNKAADASTSPMVFCRVCNSKIPLEGYDLDEHFIVKCSQCKEATPIRPAPHGERYVRCVCNCLLICRQSANKVACPRLNCQRIITVVGEGGAGDKNGKGMTATQPPPGTCRITCAHCQQPFIFNIKNNSLVKCPCCGNISAVDDEHHRDQMRKSIMLSVTFFILTVVIIFVNALSNHRFAGDLALNPLLFTRSQWSRFPNWVFKAWKVILALYFISWLVVSLEHFSRDYPQSKTDKWMVYLTHWTYLLFTSYLLVSAINACAHAASCGRYEHACHTWAFKFQWLLWNIAAPATTVVVLLYWSLLWPNAKPKPTDPPTHTPSVMNIHVHLLNGLILLLDQAIHAIPMRLLHVYQPVGYGAFYAAFTGVYFVVNGTDPLGETAIYGFLDYRSNTKIAIGADLGVVFVVLPSVWVFLWVLHKIRVAAWKKWDPSPSEQTFHVNPAFQAEKEDAMEQEMPMENGVYVLKM</sequence>
<feature type="transmembrane region" description="Helical" evidence="12">
    <location>
        <begin position="251"/>
        <end position="270"/>
    </location>
</feature>
<evidence type="ECO:0000256" key="1">
    <source>
        <dbReference type="ARBA" id="ARBA00001261"/>
    </source>
</evidence>
<evidence type="ECO:0000256" key="7">
    <source>
        <dbReference type="ARBA" id="ARBA00022801"/>
    </source>
</evidence>
<evidence type="ECO:0000313" key="14">
    <source>
        <dbReference type="Proteomes" id="UP000192578"/>
    </source>
</evidence>
<dbReference type="GO" id="GO:0005765">
    <property type="term" value="C:lysosomal membrane"/>
    <property type="evidence" value="ECO:0007669"/>
    <property type="project" value="UniProtKB-SubCell"/>
</dbReference>